<dbReference type="Proteomes" id="UP000197138">
    <property type="component" value="Unassembled WGS sequence"/>
</dbReference>
<dbReference type="EMBL" id="MTKT01000666">
    <property type="protein sequence ID" value="OWM89330.1"/>
    <property type="molecule type" value="Genomic_DNA"/>
</dbReference>
<gene>
    <name evidence="2" type="ORF">CDL15_Pgr024075</name>
</gene>
<reference evidence="3" key="1">
    <citation type="journal article" date="2017" name="Plant J.">
        <title>The pomegranate (Punica granatum L.) genome and the genomics of punicalagin biosynthesis.</title>
        <authorList>
            <person name="Qin G."/>
            <person name="Xu C."/>
            <person name="Ming R."/>
            <person name="Tang H."/>
            <person name="Guyot R."/>
            <person name="Kramer E.M."/>
            <person name="Hu Y."/>
            <person name="Yi X."/>
            <person name="Qi Y."/>
            <person name="Xu X."/>
            <person name="Gao Z."/>
            <person name="Pan H."/>
            <person name="Jian J."/>
            <person name="Tian Y."/>
            <person name="Yue Z."/>
            <person name="Xu Y."/>
        </authorList>
    </citation>
    <scope>NUCLEOTIDE SEQUENCE [LARGE SCALE GENOMIC DNA]</scope>
    <source>
        <strain evidence="3">cv. Dabenzi</strain>
    </source>
</reference>
<comment type="caution">
    <text evidence="2">The sequence shown here is derived from an EMBL/GenBank/DDBJ whole genome shotgun (WGS) entry which is preliminary data.</text>
</comment>
<evidence type="ECO:0000313" key="2">
    <source>
        <dbReference type="EMBL" id="OWM89330.1"/>
    </source>
</evidence>
<evidence type="ECO:0000313" key="3">
    <source>
        <dbReference type="Proteomes" id="UP000197138"/>
    </source>
</evidence>
<name>A0A218XWW9_PUNGR</name>
<sequence>MTSKTMTRTKTKAMVMARKAYGRTSWLSPSREVMTVVAAPSVEVQNTHPKVIISSATAGLIAPIVPPCETAENRRQRGGFAGPSDRRGRSRRSLDGNSTEGRFYRAVRSKGRISGVVGLELVGTCRRERKSRRKRENVGQN</sequence>
<dbReference type="AlphaFoldDB" id="A0A218XWW9"/>
<organism evidence="2 3">
    <name type="scientific">Punica granatum</name>
    <name type="common">Pomegranate</name>
    <dbReference type="NCBI Taxonomy" id="22663"/>
    <lineage>
        <taxon>Eukaryota</taxon>
        <taxon>Viridiplantae</taxon>
        <taxon>Streptophyta</taxon>
        <taxon>Embryophyta</taxon>
        <taxon>Tracheophyta</taxon>
        <taxon>Spermatophyta</taxon>
        <taxon>Magnoliopsida</taxon>
        <taxon>eudicotyledons</taxon>
        <taxon>Gunneridae</taxon>
        <taxon>Pentapetalae</taxon>
        <taxon>rosids</taxon>
        <taxon>malvids</taxon>
        <taxon>Myrtales</taxon>
        <taxon>Lythraceae</taxon>
        <taxon>Punica</taxon>
    </lineage>
</organism>
<feature type="region of interest" description="Disordered" evidence="1">
    <location>
        <begin position="69"/>
        <end position="103"/>
    </location>
</feature>
<accession>A0A218XWW9</accession>
<proteinExistence type="predicted"/>
<evidence type="ECO:0000256" key="1">
    <source>
        <dbReference type="SAM" id="MobiDB-lite"/>
    </source>
</evidence>
<protein>
    <submittedName>
        <fullName evidence="2">Uncharacterized protein</fullName>
    </submittedName>
</protein>